<sequence length="279" mass="30058">MTTGRTRDCQPQRSVEQRDSIITDGLHAAALLLVGWTEKAGGEEPAAAGPGVRPGSSAAADTVLNVSCGSNDELSSSELRAPSSFISLPHLDELRSHRTPPPVSPVLSSPFILTATAPVACQRSAGLADHDKLLNVAGAAARAPARPGTLPPRWVAQKQSRTFSHKFPVNQTEQETERRRTRGGSASPQQEKNNPPAAAADLSWHPSANGTPRRQEKTTHSQIQIKLTKATGRSKEEQKAGGGSDPFWVKEGRKKKVRKKRKWGKLCQLTIHQVLAEMS</sequence>
<feature type="compositionally biased region" description="Polar residues" evidence="1">
    <location>
        <begin position="184"/>
        <end position="193"/>
    </location>
</feature>
<evidence type="ECO:0000256" key="1">
    <source>
        <dbReference type="SAM" id="MobiDB-lite"/>
    </source>
</evidence>
<protein>
    <submittedName>
        <fullName evidence="2">Uncharacterized protein</fullName>
    </submittedName>
</protein>
<dbReference type="Proteomes" id="UP001153269">
    <property type="component" value="Unassembled WGS sequence"/>
</dbReference>
<dbReference type="AlphaFoldDB" id="A0A9N7VLH8"/>
<evidence type="ECO:0000313" key="3">
    <source>
        <dbReference type="Proteomes" id="UP001153269"/>
    </source>
</evidence>
<name>A0A9N7VLH8_PLEPL</name>
<evidence type="ECO:0000313" key="2">
    <source>
        <dbReference type="EMBL" id="CAB1450521.1"/>
    </source>
</evidence>
<comment type="caution">
    <text evidence="2">The sequence shown here is derived from an EMBL/GenBank/DDBJ whole genome shotgun (WGS) entry which is preliminary data.</text>
</comment>
<gene>
    <name evidence="2" type="ORF">PLEPLA_LOCUS38213</name>
</gene>
<dbReference type="EMBL" id="CADEAL010004057">
    <property type="protein sequence ID" value="CAB1450521.1"/>
    <property type="molecule type" value="Genomic_DNA"/>
</dbReference>
<keyword evidence="3" id="KW-1185">Reference proteome</keyword>
<organism evidence="2 3">
    <name type="scientific">Pleuronectes platessa</name>
    <name type="common">European plaice</name>
    <dbReference type="NCBI Taxonomy" id="8262"/>
    <lineage>
        <taxon>Eukaryota</taxon>
        <taxon>Metazoa</taxon>
        <taxon>Chordata</taxon>
        <taxon>Craniata</taxon>
        <taxon>Vertebrata</taxon>
        <taxon>Euteleostomi</taxon>
        <taxon>Actinopterygii</taxon>
        <taxon>Neopterygii</taxon>
        <taxon>Teleostei</taxon>
        <taxon>Neoteleostei</taxon>
        <taxon>Acanthomorphata</taxon>
        <taxon>Carangaria</taxon>
        <taxon>Pleuronectiformes</taxon>
        <taxon>Pleuronectoidei</taxon>
        <taxon>Pleuronectidae</taxon>
        <taxon>Pleuronectes</taxon>
    </lineage>
</organism>
<reference evidence="2" key="1">
    <citation type="submission" date="2020-03" db="EMBL/GenBank/DDBJ databases">
        <authorList>
            <person name="Weist P."/>
        </authorList>
    </citation>
    <scope>NUCLEOTIDE SEQUENCE</scope>
</reference>
<accession>A0A9N7VLH8</accession>
<feature type="region of interest" description="Disordered" evidence="1">
    <location>
        <begin position="1"/>
        <end position="20"/>
    </location>
</feature>
<proteinExistence type="predicted"/>
<feature type="region of interest" description="Disordered" evidence="1">
    <location>
        <begin position="160"/>
        <end position="253"/>
    </location>
</feature>